<organism evidence="1 2">
    <name type="scientific">Microcystis aeruginosa PCC 9806</name>
    <dbReference type="NCBI Taxonomy" id="1160282"/>
    <lineage>
        <taxon>Bacteria</taxon>
        <taxon>Bacillati</taxon>
        <taxon>Cyanobacteriota</taxon>
        <taxon>Cyanophyceae</taxon>
        <taxon>Oscillatoriophycideae</taxon>
        <taxon>Chroococcales</taxon>
        <taxon>Microcystaceae</taxon>
        <taxon>Microcystis</taxon>
    </lineage>
</organism>
<protein>
    <submittedName>
        <fullName evidence="1">Uncharacterized protein</fullName>
    </submittedName>
</protein>
<evidence type="ECO:0000313" key="2">
    <source>
        <dbReference type="Proteomes" id="UP000003273"/>
    </source>
</evidence>
<name>I4GQL5_MICAE</name>
<accession>I4GQL5</accession>
<comment type="caution">
    <text evidence="1">The sequence shown here is derived from an EMBL/GenBank/DDBJ whole genome shotgun (WGS) entry which is preliminary data.</text>
</comment>
<sequence length="29" mass="3314">MAHRLQIFKVFAFDDHIRQMAGLGIVCVP</sequence>
<dbReference type="HOGENOM" id="CLU_3409659_0_0_3"/>
<gene>
    <name evidence="1" type="ORF">MICAE_1090007</name>
</gene>
<dbReference type="Proteomes" id="UP000003273">
    <property type="component" value="Unassembled WGS sequence"/>
</dbReference>
<dbReference type="EMBL" id="CAIL01000012">
    <property type="protein sequence ID" value="CCI12089.1"/>
    <property type="molecule type" value="Genomic_DNA"/>
</dbReference>
<dbReference type="AlphaFoldDB" id="I4GQL5"/>
<evidence type="ECO:0000313" key="1">
    <source>
        <dbReference type="EMBL" id="CCI12089.1"/>
    </source>
</evidence>
<proteinExistence type="predicted"/>
<reference evidence="1 2" key="1">
    <citation type="submission" date="2012-04" db="EMBL/GenBank/DDBJ databases">
        <authorList>
            <person name="Genoscope - CEA"/>
        </authorList>
    </citation>
    <scope>NUCLEOTIDE SEQUENCE [LARGE SCALE GENOMIC DNA]</scope>
    <source>
        <strain evidence="1 2">9806</strain>
    </source>
</reference>